<protein>
    <recommendedName>
        <fullName evidence="6">Putative glutamate--cysteine ligase 2</fullName>
        <ecNumber evidence="6">6.3.2.2</ecNumber>
    </recommendedName>
    <alternativeName>
        <fullName evidence="6">Gamma-glutamylcysteine synthetase 2</fullName>
        <shortName evidence="6">GCS 2</shortName>
        <shortName evidence="6">Gamma-GCS 2</shortName>
    </alternativeName>
</protein>
<dbReference type="HAMAP" id="MF_01609">
    <property type="entry name" value="Glu_cys_ligase_2"/>
    <property type="match status" value="1"/>
</dbReference>
<dbReference type="InterPro" id="IPR014746">
    <property type="entry name" value="Gln_synth/guanido_kin_cat_dom"/>
</dbReference>
<dbReference type="Pfam" id="PF00293">
    <property type="entry name" value="NUDIX"/>
    <property type="match status" value="1"/>
</dbReference>
<dbReference type="PROSITE" id="PS00893">
    <property type="entry name" value="NUDIX_BOX"/>
    <property type="match status" value="1"/>
</dbReference>
<dbReference type="SUPFAM" id="SSF55931">
    <property type="entry name" value="Glutamine synthetase/guanido kinase"/>
    <property type="match status" value="1"/>
</dbReference>
<keyword evidence="9" id="KW-1185">Reference proteome</keyword>
<gene>
    <name evidence="8" type="ORF">ACFQDO_03450</name>
</gene>
<dbReference type="InterPro" id="IPR015797">
    <property type="entry name" value="NUDIX_hydrolase-like_dom_sf"/>
</dbReference>
<reference evidence="9" key="1">
    <citation type="journal article" date="2019" name="Int. J. Syst. Evol. Microbiol.">
        <title>The Global Catalogue of Microorganisms (GCM) 10K type strain sequencing project: providing services to taxonomists for standard genome sequencing and annotation.</title>
        <authorList>
            <consortium name="The Broad Institute Genomics Platform"/>
            <consortium name="The Broad Institute Genome Sequencing Center for Infectious Disease"/>
            <person name="Wu L."/>
            <person name="Ma J."/>
        </authorList>
    </citation>
    <scope>NUCLEOTIDE SEQUENCE [LARGE SCALE GENOMIC DNA]</scope>
    <source>
        <strain evidence="9">KACC 14249</strain>
    </source>
</reference>
<accession>A0ABW1JB67</accession>
<evidence type="ECO:0000256" key="5">
    <source>
        <dbReference type="ARBA" id="ARBA00048819"/>
    </source>
</evidence>
<evidence type="ECO:0000256" key="3">
    <source>
        <dbReference type="ARBA" id="ARBA00022801"/>
    </source>
</evidence>
<comment type="caution">
    <text evidence="8">The sequence shown here is derived from an EMBL/GenBank/DDBJ whole genome shotgun (WGS) entry which is preliminary data.</text>
</comment>
<evidence type="ECO:0000313" key="9">
    <source>
        <dbReference type="Proteomes" id="UP001596189"/>
    </source>
</evidence>
<dbReference type="PANTHER" id="PTHR36510:SF1">
    <property type="entry name" value="GLUTAMATE--CYSTEINE LIGASE 2-RELATED"/>
    <property type="match status" value="1"/>
</dbReference>
<dbReference type="NCBIfam" id="NF010041">
    <property type="entry name" value="PRK13517.1-1"/>
    <property type="match status" value="1"/>
</dbReference>
<evidence type="ECO:0000256" key="4">
    <source>
        <dbReference type="ARBA" id="ARBA00022840"/>
    </source>
</evidence>
<dbReference type="Pfam" id="PF04107">
    <property type="entry name" value="GCS2"/>
    <property type="match status" value="1"/>
</dbReference>
<keyword evidence="2 6" id="KW-0547">Nucleotide-binding</keyword>
<comment type="similarity">
    <text evidence="6">Belongs to the glutamate--cysteine ligase type 2 family. YbdK subfamily.</text>
</comment>
<keyword evidence="4 6" id="KW-0067">ATP-binding</keyword>
<name>A0ABW1JB67_9ACTN</name>
<organism evidence="8 9">
    <name type="scientific">Angustibacter luteus</name>
    <dbReference type="NCBI Taxonomy" id="658456"/>
    <lineage>
        <taxon>Bacteria</taxon>
        <taxon>Bacillati</taxon>
        <taxon>Actinomycetota</taxon>
        <taxon>Actinomycetes</taxon>
        <taxon>Kineosporiales</taxon>
        <taxon>Kineosporiaceae</taxon>
    </lineage>
</organism>
<proteinExistence type="inferred from homology"/>
<dbReference type="CDD" id="cd18877">
    <property type="entry name" value="NUDIX_Hydrolase"/>
    <property type="match status" value="1"/>
</dbReference>
<dbReference type="InterPro" id="IPR000086">
    <property type="entry name" value="NUDIX_hydrolase_dom"/>
</dbReference>
<dbReference type="PANTHER" id="PTHR36510">
    <property type="entry name" value="GLUTAMATE--CYSTEINE LIGASE 2-RELATED"/>
    <property type="match status" value="1"/>
</dbReference>
<dbReference type="InterPro" id="IPR050141">
    <property type="entry name" value="GCL_type2/YbdK_subfam"/>
</dbReference>
<dbReference type="InterPro" id="IPR006336">
    <property type="entry name" value="GCS2"/>
</dbReference>
<comment type="catalytic activity">
    <reaction evidence="5 6">
        <text>L-cysteine + L-glutamate + ATP = gamma-L-glutamyl-L-cysteine + ADP + phosphate + H(+)</text>
        <dbReference type="Rhea" id="RHEA:13285"/>
        <dbReference type="ChEBI" id="CHEBI:15378"/>
        <dbReference type="ChEBI" id="CHEBI:29985"/>
        <dbReference type="ChEBI" id="CHEBI:30616"/>
        <dbReference type="ChEBI" id="CHEBI:35235"/>
        <dbReference type="ChEBI" id="CHEBI:43474"/>
        <dbReference type="ChEBI" id="CHEBI:58173"/>
        <dbReference type="ChEBI" id="CHEBI:456216"/>
        <dbReference type="EC" id="6.3.2.2"/>
    </reaction>
</comment>
<comment type="function">
    <text evidence="6">ATP-dependent carboxylate-amine ligase which exhibits weak glutamate--cysteine ligase activity.</text>
</comment>
<dbReference type="InterPro" id="IPR020084">
    <property type="entry name" value="NUDIX_hydrolase_CS"/>
</dbReference>
<evidence type="ECO:0000313" key="8">
    <source>
        <dbReference type="EMBL" id="MFC6006177.1"/>
    </source>
</evidence>
<dbReference type="EC" id="6.3.2.2" evidence="6"/>
<feature type="domain" description="Nudix hydrolase" evidence="7">
    <location>
        <begin position="406"/>
        <end position="541"/>
    </location>
</feature>
<dbReference type="Gene3D" id="3.90.79.10">
    <property type="entry name" value="Nucleoside Triphosphate Pyrophosphohydrolase"/>
    <property type="match status" value="1"/>
</dbReference>
<sequence length="547" mass="57378">MAVQPTTGPTLGLEEELHVCDLASGDLRSSADDLLAALSTPATTAGLTAAGTVVAELPLSQIETVTGVGSSIEDLLGRALTLRAAAAGAATELGLGLLASGSPPLGRAADQRVSPDSRYDALRERAAALVDQQLIAGMHLHVGVGDPTSTAVDDEARVAVVEALRPWLPALLALTANSPYWLGTDTGFASYRQVHWQRWPVAGPPPSAQDAAQWHRSVAALVDAGVVDDASFVYWDVRLATRFPTVEVRVADVVPTLDDAAGFVAIVRGLAAGALAEHEAGRRAPGVRLSALRAATWRAARYGLAGQLVDPATGTLAPAVDVLRSMLRHAAPGLEIAGDGDLARDGLARVFRDGNGADRQRRAFERFGWEGVLDVVRVDPDASTPTVTSGDGNGWVACTCGQQHWGLHGAAGLLLTRPGAAGPEVLLQLRAAWTHQGGTWGLPGGARDSHETTGEAARREAWEEAGVEPGAVTVLGEDQDDHGPWSYTYVLARADDGVAASPTNRESDAVEWVPVPQVDARELHPAFAAAWPRLRTRLVALAEVRER</sequence>
<dbReference type="SUPFAM" id="SSF55811">
    <property type="entry name" value="Nudix"/>
    <property type="match status" value="1"/>
</dbReference>
<evidence type="ECO:0000256" key="2">
    <source>
        <dbReference type="ARBA" id="ARBA00022741"/>
    </source>
</evidence>
<evidence type="ECO:0000259" key="7">
    <source>
        <dbReference type="PROSITE" id="PS51462"/>
    </source>
</evidence>
<keyword evidence="3" id="KW-0378">Hydrolase</keyword>
<evidence type="ECO:0000256" key="6">
    <source>
        <dbReference type="HAMAP-Rule" id="MF_01609"/>
    </source>
</evidence>
<dbReference type="Gene3D" id="3.30.590.20">
    <property type="match status" value="1"/>
</dbReference>
<dbReference type="GO" id="GO:0004357">
    <property type="term" value="F:glutamate-cysteine ligase activity"/>
    <property type="evidence" value="ECO:0007669"/>
    <property type="project" value="UniProtKB-EC"/>
</dbReference>
<dbReference type="Proteomes" id="UP001596189">
    <property type="component" value="Unassembled WGS sequence"/>
</dbReference>
<evidence type="ECO:0000256" key="1">
    <source>
        <dbReference type="ARBA" id="ARBA00022598"/>
    </source>
</evidence>
<keyword evidence="1 6" id="KW-0436">Ligase</keyword>
<dbReference type="PROSITE" id="PS51462">
    <property type="entry name" value="NUDIX"/>
    <property type="match status" value="1"/>
</dbReference>
<dbReference type="InterPro" id="IPR011793">
    <property type="entry name" value="YbdK"/>
</dbReference>
<dbReference type="RefSeq" id="WP_345717033.1">
    <property type="nucleotide sequence ID" value="NZ_BAABFP010000005.1"/>
</dbReference>
<dbReference type="NCBIfam" id="TIGR02050">
    <property type="entry name" value="gshA_cyan_rel"/>
    <property type="match status" value="1"/>
</dbReference>
<dbReference type="EMBL" id="JBHSRD010000002">
    <property type="protein sequence ID" value="MFC6006177.1"/>
    <property type="molecule type" value="Genomic_DNA"/>
</dbReference>